<dbReference type="SMART" id="SM00388">
    <property type="entry name" value="HisKA"/>
    <property type="match status" value="1"/>
</dbReference>
<comment type="caution">
    <text evidence="12">The sequence shown here is derived from an EMBL/GenBank/DDBJ whole genome shotgun (WGS) entry which is preliminary data.</text>
</comment>
<keyword evidence="5" id="KW-0238">DNA-binding</keyword>
<dbReference type="InterPro" id="IPR005467">
    <property type="entry name" value="His_kinase_dom"/>
</dbReference>
<keyword evidence="12" id="KW-0808">Transferase</keyword>
<feature type="domain" description="Response regulatory" evidence="11">
    <location>
        <begin position="329"/>
        <end position="444"/>
    </location>
</feature>
<dbReference type="Pfam" id="PF00072">
    <property type="entry name" value="Response_reg"/>
    <property type="match status" value="1"/>
</dbReference>
<dbReference type="InterPro" id="IPR018060">
    <property type="entry name" value="HTH_AraC"/>
</dbReference>
<dbReference type="Gene3D" id="3.40.50.2300">
    <property type="match status" value="1"/>
</dbReference>
<dbReference type="InterPro" id="IPR004358">
    <property type="entry name" value="Sig_transdc_His_kin-like_C"/>
</dbReference>
<dbReference type="Pfam" id="PF12833">
    <property type="entry name" value="HTH_18"/>
    <property type="match status" value="1"/>
</dbReference>
<dbReference type="PROSITE" id="PS50110">
    <property type="entry name" value="RESPONSE_REGULATORY"/>
    <property type="match status" value="1"/>
</dbReference>
<accession>A0A2T0TEN8</accession>
<dbReference type="EC" id="2.7.13.3" evidence="2"/>
<dbReference type="Pfam" id="PF00512">
    <property type="entry name" value="HisKA"/>
    <property type="match status" value="1"/>
</dbReference>
<dbReference type="InterPro" id="IPR036890">
    <property type="entry name" value="HATPase_C_sf"/>
</dbReference>
<dbReference type="InterPro" id="IPR003661">
    <property type="entry name" value="HisK_dim/P_dom"/>
</dbReference>
<evidence type="ECO:0000256" key="7">
    <source>
        <dbReference type="PROSITE-ProRule" id="PRU00169"/>
    </source>
</evidence>
<evidence type="ECO:0000259" key="9">
    <source>
        <dbReference type="PROSITE" id="PS01124"/>
    </source>
</evidence>
<gene>
    <name evidence="12" type="ORF">CLV58_10396</name>
</gene>
<dbReference type="SUPFAM" id="SSF55874">
    <property type="entry name" value="ATPase domain of HSP90 chaperone/DNA topoisomerase II/histidine kinase"/>
    <property type="match status" value="1"/>
</dbReference>
<dbReference type="InterPro" id="IPR009057">
    <property type="entry name" value="Homeodomain-like_sf"/>
</dbReference>
<reference evidence="12 13" key="1">
    <citation type="submission" date="2018-03" db="EMBL/GenBank/DDBJ databases">
        <title>Genomic Encyclopedia of Archaeal and Bacterial Type Strains, Phase II (KMG-II): from individual species to whole genera.</title>
        <authorList>
            <person name="Goeker M."/>
        </authorList>
    </citation>
    <scope>NUCLEOTIDE SEQUENCE [LARGE SCALE GENOMIC DNA]</scope>
    <source>
        <strain evidence="12 13">DSM 28354</strain>
    </source>
</reference>
<dbReference type="InterPro" id="IPR036097">
    <property type="entry name" value="HisK_dim/P_sf"/>
</dbReference>
<proteinExistence type="predicted"/>
<keyword evidence="12" id="KW-0418">Kinase</keyword>
<keyword evidence="3 7" id="KW-0597">Phosphoprotein</keyword>
<evidence type="ECO:0000256" key="2">
    <source>
        <dbReference type="ARBA" id="ARBA00012438"/>
    </source>
</evidence>
<dbReference type="InterPro" id="IPR011006">
    <property type="entry name" value="CheY-like_superfamily"/>
</dbReference>
<dbReference type="PANTHER" id="PTHR43547:SF2">
    <property type="entry name" value="HYBRID SIGNAL TRANSDUCTION HISTIDINE KINASE C"/>
    <property type="match status" value="1"/>
</dbReference>
<sequence length="574" mass="64603">MQCSRTTPDGPKLAIALLFPWWQRWWAWFGYALLVAGLSWAYVRYRMLQLDEQHAQLKRQLEADQLRQIDELRSHFFSNITHDFRTPLSLILSPVGTLINELDHTPYRDRLRLIDRSARQLLGLINQLMDLDRLDADLLSLSLLRGRPDEVVGAVIDTFKELAEQDNVRLTYEPELTDAYWFDSEKLERIVSILLANAFKFTTSTPQKRGQVTVRLQNRAGSPPSGIQLIVTDNGFGISPDHVSQLLHRVHQAHKAASKAETGIGLALAKELVDLYSGTIRVESQVDNGTTVWVDLPLQPAADSQINTNATEATSLTPAMPDEGLPDARLLLVEDNDDMAEFILQSLPDTYDVYRAVDGVEGLEQARQLLPELIISDVMMPRMDGFALCDQLKSDPLTNHIPILLLTAKTTLTNRMQGLQAGADDYLGKPFHVPELLARINNLLTTQRRLSERVRADLASSESVPPPLHPFLQQLYAVLDQQLDKTDFGVDELADAVHLSRMQLHRKLKSLTNLSTTEFIRSYRLKQAMTLLTGGLSVTQTAYAVGFANPTYFSQRFREQFGNPPSSYVPAAQR</sequence>
<keyword evidence="8" id="KW-0472">Membrane</keyword>
<dbReference type="PROSITE" id="PS00041">
    <property type="entry name" value="HTH_ARAC_FAMILY_1"/>
    <property type="match status" value="1"/>
</dbReference>
<dbReference type="Gene3D" id="1.10.287.130">
    <property type="match status" value="1"/>
</dbReference>
<evidence type="ECO:0000313" key="12">
    <source>
        <dbReference type="EMBL" id="PRY44127.1"/>
    </source>
</evidence>
<dbReference type="EMBL" id="PVTE01000003">
    <property type="protein sequence ID" value="PRY44127.1"/>
    <property type="molecule type" value="Genomic_DNA"/>
</dbReference>
<dbReference type="Gene3D" id="1.10.10.60">
    <property type="entry name" value="Homeodomain-like"/>
    <property type="match status" value="1"/>
</dbReference>
<name>A0A2T0TEN8_9BACT</name>
<dbReference type="GO" id="GO:0003700">
    <property type="term" value="F:DNA-binding transcription factor activity"/>
    <property type="evidence" value="ECO:0007669"/>
    <property type="project" value="InterPro"/>
</dbReference>
<dbReference type="CDD" id="cd00082">
    <property type="entry name" value="HisKA"/>
    <property type="match status" value="1"/>
</dbReference>
<evidence type="ECO:0000256" key="3">
    <source>
        <dbReference type="ARBA" id="ARBA00022553"/>
    </source>
</evidence>
<dbReference type="PROSITE" id="PS01124">
    <property type="entry name" value="HTH_ARAC_FAMILY_2"/>
    <property type="match status" value="1"/>
</dbReference>
<dbReference type="GO" id="GO:0000155">
    <property type="term" value="F:phosphorelay sensor kinase activity"/>
    <property type="evidence" value="ECO:0007669"/>
    <property type="project" value="InterPro"/>
</dbReference>
<dbReference type="Gene3D" id="3.30.565.10">
    <property type="entry name" value="Histidine kinase-like ATPase, C-terminal domain"/>
    <property type="match status" value="1"/>
</dbReference>
<evidence type="ECO:0000256" key="6">
    <source>
        <dbReference type="ARBA" id="ARBA00023163"/>
    </source>
</evidence>
<dbReference type="SMART" id="SM00387">
    <property type="entry name" value="HATPase_c"/>
    <property type="match status" value="1"/>
</dbReference>
<dbReference type="PROSITE" id="PS50109">
    <property type="entry name" value="HIS_KIN"/>
    <property type="match status" value="1"/>
</dbReference>
<feature type="domain" description="HTH araC/xylS-type" evidence="9">
    <location>
        <begin position="473"/>
        <end position="571"/>
    </location>
</feature>
<dbReference type="SUPFAM" id="SSF47384">
    <property type="entry name" value="Homodimeric domain of signal transducing histidine kinase"/>
    <property type="match status" value="1"/>
</dbReference>
<dbReference type="SMART" id="SM00448">
    <property type="entry name" value="REC"/>
    <property type="match status" value="1"/>
</dbReference>
<evidence type="ECO:0000256" key="8">
    <source>
        <dbReference type="SAM" id="Phobius"/>
    </source>
</evidence>
<keyword evidence="8" id="KW-1133">Transmembrane helix</keyword>
<feature type="transmembrane region" description="Helical" evidence="8">
    <location>
        <begin position="25"/>
        <end position="43"/>
    </location>
</feature>
<dbReference type="InterPro" id="IPR001789">
    <property type="entry name" value="Sig_transdc_resp-reg_receiver"/>
</dbReference>
<dbReference type="PANTHER" id="PTHR43547">
    <property type="entry name" value="TWO-COMPONENT HISTIDINE KINASE"/>
    <property type="match status" value="1"/>
</dbReference>
<organism evidence="12 13">
    <name type="scientific">Spirosoma oryzae</name>
    <dbReference type="NCBI Taxonomy" id="1469603"/>
    <lineage>
        <taxon>Bacteria</taxon>
        <taxon>Pseudomonadati</taxon>
        <taxon>Bacteroidota</taxon>
        <taxon>Cytophagia</taxon>
        <taxon>Cytophagales</taxon>
        <taxon>Cytophagaceae</taxon>
        <taxon>Spirosoma</taxon>
    </lineage>
</organism>
<dbReference type="SMART" id="SM00342">
    <property type="entry name" value="HTH_ARAC"/>
    <property type="match status" value="1"/>
</dbReference>
<dbReference type="Proteomes" id="UP000238375">
    <property type="component" value="Unassembled WGS sequence"/>
</dbReference>
<dbReference type="AlphaFoldDB" id="A0A2T0TEN8"/>
<evidence type="ECO:0000256" key="1">
    <source>
        <dbReference type="ARBA" id="ARBA00000085"/>
    </source>
</evidence>
<dbReference type="SUPFAM" id="SSF46689">
    <property type="entry name" value="Homeodomain-like"/>
    <property type="match status" value="1"/>
</dbReference>
<keyword evidence="13" id="KW-1185">Reference proteome</keyword>
<protein>
    <recommendedName>
        <fullName evidence="2">histidine kinase</fullName>
        <ecNumber evidence="2">2.7.13.3</ecNumber>
    </recommendedName>
</protein>
<comment type="catalytic activity">
    <reaction evidence="1">
        <text>ATP + protein L-histidine = ADP + protein N-phospho-L-histidine.</text>
        <dbReference type="EC" id="2.7.13.3"/>
    </reaction>
</comment>
<evidence type="ECO:0000256" key="5">
    <source>
        <dbReference type="ARBA" id="ARBA00023125"/>
    </source>
</evidence>
<evidence type="ECO:0000259" key="10">
    <source>
        <dbReference type="PROSITE" id="PS50109"/>
    </source>
</evidence>
<dbReference type="Pfam" id="PF02518">
    <property type="entry name" value="HATPase_c"/>
    <property type="match status" value="1"/>
</dbReference>
<dbReference type="GO" id="GO:0043565">
    <property type="term" value="F:sequence-specific DNA binding"/>
    <property type="evidence" value="ECO:0007669"/>
    <property type="project" value="InterPro"/>
</dbReference>
<feature type="modified residue" description="4-aspartylphosphate" evidence="7">
    <location>
        <position position="377"/>
    </location>
</feature>
<dbReference type="SUPFAM" id="SSF52172">
    <property type="entry name" value="CheY-like"/>
    <property type="match status" value="1"/>
</dbReference>
<dbReference type="InterPro" id="IPR003594">
    <property type="entry name" value="HATPase_dom"/>
</dbReference>
<evidence type="ECO:0000259" key="11">
    <source>
        <dbReference type="PROSITE" id="PS50110"/>
    </source>
</evidence>
<evidence type="ECO:0000313" key="13">
    <source>
        <dbReference type="Proteomes" id="UP000238375"/>
    </source>
</evidence>
<feature type="domain" description="Histidine kinase" evidence="10">
    <location>
        <begin position="79"/>
        <end position="300"/>
    </location>
</feature>
<keyword evidence="4" id="KW-0805">Transcription regulation</keyword>
<evidence type="ECO:0000256" key="4">
    <source>
        <dbReference type="ARBA" id="ARBA00023015"/>
    </source>
</evidence>
<keyword evidence="8" id="KW-0812">Transmembrane</keyword>
<keyword evidence="6" id="KW-0804">Transcription</keyword>
<dbReference type="PRINTS" id="PR00344">
    <property type="entry name" value="BCTRLSENSOR"/>
</dbReference>
<dbReference type="InterPro" id="IPR018062">
    <property type="entry name" value="HTH_AraC-typ_CS"/>
</dbReference>